<feature type="transmembrane region" description="Helical" evidence="6">
    <location>
        <begin position="138"/>
        <end position="159"/>
    </location>
</feature>
<evidence type="ECO:0000256" key="4">
    <source>
        <dbReference type="ARBA" id="ARBA00023136"/>
    </source>
</evidence>
<name>Q7S546_NEUCR</name>
<dbReference type="Proteomes" id="UP000001805">
    <property type="component" value="Chromosome 7, Linkage Group VII"/>
</dbReference>
<feature type="compositionally biased region" description="Polar residues" evidence="5">
    <location>
        <begin position="1"/>
        <end position="30"/>
    </location>
</feature>
<evidence type="ECO:0000259" key="7">
    <source>
        <dbReference type="PROSITE" id="PS50850"/>
    </source>
</evidence>
<dbReference type="FunFam" id="1.20.1250.20:FF:000672">
    <property type="entry name" value="MFS general substrate transporter"/>
    <property type="match status" value="1"/>
</dbReference>
<dbReference type="InParanoid" id="Q7S546"/>
<sequence length="571" mass="61385">MTSSIERYTADNINNEAQHVSDSDSNSTLCSDAGEASALLESQSPKPPPSYVTFPETHEEEEEKWKPGPGFWCVEVALWANVFLSGFDTTITASTYAAISSEFGAANNAAWLTTSYLITNTAFQPLYGRLSDLFGRRLCFFVSTATFMAGCLGCSVAPVMLTLNIMRAVAGVGGGGLITMATIINSDMIPFRQRGMYQAMQNILYGFGSVLGASLGGTIAETVGWRWCFLSQVPVSLVALVVGYFVLKNPLDLVDLAGPKGRLRSALQCLDLTGATLLVVGLVVQLLGLSFGGNEYPWSSVPVVAALVTSCVLLAGFIVVEAKTKAMPMIPLRMLQGWQPSVVQLSNLFSGMAAYAYMFLIPLYFQAVRGDSPSKAGLRLVMPSLACPVGGVMAGLLMQHGIRLSYNVRLGTAMTLIGNMLAVTLGTTGDRRKEFIYLVPATLGLGLTHPSILFSFVSLFEHRDQAVATSTVYLIRSMGTIYGVTITSAIVQNVLMVRLPATLGEAATDTLVEKLRRSVFALRELSPELEMAVRALYGDALRISFLASTAFALLAFLFSFAQRTGKLQRNG</sequence>
<dbReference type="GO" id="GO:0015174">
    <property type="term" value="F:basic amino acid transmembrane transporter activity"/>
    <property type="evidence" value="ECO:0000318"/>
    <property type="project" value="GO_Central"/>
</dbReference>
<reference evidence="8 9" key="1">
    <citation type="journal article" date="2003" name="Nature">
        <title>The genome sequence of the filamentous fungus Neurospora crassa.</title>
        <authorList>
            <person name="Galagan J.E."/>
            <person name="Calvo S.E."/>
            <person name="Borkovich K.A."/>
            <person name="Selker E.U."/>
            <person name="Read N.D."/>
            <person name="Jaffe D."/>
            <person name="FitzHugh W."/>
            <person name="Ma L.J."/>
            <person name="Smirnov S."/>
            <person name="Purcell S."/>
            <person name="Rehman B."/>
            <person name="Elkins T."/>
            <person name="Engels R."/>
            <person name="Wang S."/>
            <person name="Nielsen C.B."/>
            <person name="Butler J."/>
            <person name="Endrizzi M."/>
            <person name="Qui D."/>
            <person name="Ianakiev P."/>
            <person name="Bell-Pedersen D."/>
            <person name="Nelson M.A."/>
            <person name="Werner-Washburne M."/>
            <person name="Selitrennikoff C.P."/>
            <person name="Kinsey J.A."/>
            <person name="Braun E.L."/>
            <person name="Zelter A."/>
            <person name="Schulte U."/>
            <person name="Kothe G.O."/>
            <person name="Jedd G."/>
            <person name="Mewes W."/>
            <person name="Staben C."/>
            <person name="Marcotte E."/>
            <person name="Greenberg D."/>
            <person name="Roy A."/>
            <person name="Foley K."/>
            <person name="Naylor J."/>
            <person name="Stange-Thomann N."/>
            <person name="Barrett R."/>
            <person name="Gnerre S."/>
            <person name="Kamal M."/>
            <person name="Kamvysselis M."/>
            <person name="Mauceli E."/>
            <person name="Bielke C."/>
            <person name="Rudd S."/>
            <person name="Frishman D."/>
            <person name="Krystofova S."/>
            <person name="Rasmussen C."/>
            <person name="Metzenberg R.L."/>
            <person name="Perkins D.D."/>
            <person name="Kroken S."/>
            <person name="Cogoni C."/>
            <person name="Macino G."/>
            <person name="Catcheside D."/>
            <person name="Li W."/>
            <person name="Pratt R.J."/>
            <person name="Osmani S.A."/>
            <person name="DeSouza C.P."/>
            <person name="Glass L."/>
            <person name="Orbach M.J."/>
            <person name="Berglund J.A."/>
            <person name="Voelker R."/>
            <person name="Yarden O."/>
            <person name="Plamann M."/>
            <person name="Seiler S."/>
            <person name="Dunlap J."/>
            <person name="Radford A."/>
            <person name="Aramayo R."/>
            <person name="Natvig D.O."/>
            <person name="Alex L.A."/>
            <person name="Mannhaupt G."/>
            <person name="Ebbole D.J."/>
            <person name="Freitag M."/>
            <person name="Paulsen I."/>
            <person name="Sachs M.S."/>
            <person name="Lander E.S."/>
            <person name="Nusbaum C."/>
            <person name="Birren B."/>
        </authorList>
    </citation>
    <scope>NUCLEOTIDE SEQUENCE [LARGE SCALE GENOMIC DNA]</scope>
    <source>
        <strain evidence="9">ATCC 24698 / 74-OR23-1A / CBS 708.71 / DSM 1257 / FGSC 987</strain>
    </source>
</reference>
<evidence type="ECO:0000256" key="3">
    <source>
        <dbReference type="ARBA" id="ARBA00022989"/>
    </source>
</evidence>
<dbReference type="PANTHER" id="PTHR23501:SF81">
    <property type="entry name" value="VACUOLAR BASIC AMINO ACID TRANSPORTER 2"/>
    <property type="match status" value="1"/>
</dbReference>
<evidence type="ECO:0000256" key="2">
    <source>
        <dbReference type="ARBA" id="ARBA00022692"/>
    </source>
</evidence>
<feature type="transmembrane region" description="Helical" evidence="6">
    <location>
        <begin position="165"/>
        <end position="184"/>
    </location>
</feature>
<feature type="transmembrane region" description="Helical" evidence="6">
    <location>
        <begin position="300"/>
        <end position="320"/>
    </location>
</feature>
<dbReference type="Pfam" id="PF07690">
    <property type="entry name" value="MFS_1"/>
    <property type="match status" value="1"/>
</dbReference>
<dbReference type="GO" id="GO:0055085">
    <property type="term" value="P:transmembrane transport"/>
    <property type="evidence" value="ECO:0000318"/>
    <property type="project" value="GO_Central"/>
</dbReference>
<evidence type="ECO:0000313" key="9">
    <source>
        <dbReference type="Proteomes" id="UP000001805"/>
    </source>
</evidence>
<dbReference type="SUPFAM" id="SSF103473">
    <property type="entry name" value="MFS general substrate transporter"/>
    <property type="match status" value="1"/>
</dbReference>
<dbReference type="RefSeq" id="XP_959853.2">
    <property type="nucleotide sequence ID" value="XM_954760.2"/>
</dbReference>
<dbReference type="KEGG" id="ncr:NCU05862"/>
<keyword evidence="3 6" id="KW-1133">Transmembrane helix</keyword>
<proteinExistence type="predicted"/>
<feature type="transmembrane region" description="Helical" evidence="6">
    <location>
        <begin position="435"/>
        <end position="460"/>
    </location>
</feature>
<dbReference type="AlphaFoldDB" id="Q7S546"/>
<feature type="region of interest" description="Disordered" evidence="5">
    <location>
        <begin position="1"/>
        <end position="64"/>
    </location>
</feature>
<keyword evidence="9" id="KW-1185">Reference proteome</keyword>
<dbReference type="FunCoup" id="Q7S546">
    <property type="interactions" value="27"/>
</dbReference>
<dbReference type="GO" id="GO:0015802">
    <property type="term" value="P:basic amino acid transport"/>
    <property type="evidence" value="ECO:0000318"/>
    <property type="project" value="GO_Central"/>
</dbReference>
<feature type="transmembrane region" description="Helical" evidence="6">
    <location>
        <begin position="341"/>
        <end position="365"/>
    </location>
</feature>
<dbReference type="GO" id="GO:0000329">
    <property type="term" value="C:fungal-type vacuole membrane"/>
    <property type="evidence" value="ECO:0000318"/>
    <property type="project" value="GO_Central"/>
</dbReference>
<organism evidence="8 9">
    <name type="scientific">Neurospora crassa (strain ATCC 24698 / 74-OR23-1A / CBS 708.71 / DSM 1257 / FGSC 987)</name>
    <dbReference type="NCBI Taxonomy" id="367110"/>
    <lineage>
        <taxon>Eukaryota</taxon>
        <taxon>Fungi</taxon>
        <taxon>Dikarya</taxon>
        <taxon>Ascomycota</taxon>
        <taxon>Pezizomycotina</taxon>
        <taxon>Sordariomycetes</taxon>
        <taxon>Sordariomycetidae</taxon>
        <taxon>Sordariales</taxon>
        <taxon>Sordariaceae</taxon>
        <taxon>Neurospora</taxon>
    </lineage>
</organism>
<evidence type="ECO:0000256" key="5">
    <source>
        <dbReference type="SAM" id="MobiDB-lite"/>
    </source>
</evidence>
<dbReference type="InterPro" id="IPR020846">
    <property type="entry name" value="MFS_dom"/>
</dbReference>
<evidence type="ECO:0000256" key="1">
    <source>
        <dbReference type="ARBA" id="ARBA00004141"/>
    </source>
</evidence>
<feature type="transmembrane region" description="Helical" evidence="6">
    <location>
        <begin position="268"/>
        <end position="288"/>
    </location>
</feature>
<accession>Q7S546</accession>
<keyword evidence="4 6" id="KW-0472">Membrane</keyword>
<keyword evidence="2 6" id="KW-0812">Transmembrane</keyword>
<dbReference type="GeneID" id="3876026"/>
<feature type="domain" description="Major facilitator superfamily (MFS) profile" evidence="7">
    <location>
        <begin position="74"/>
        <end position="567"/>
    </location>
</feature>
<protein>
    <recommendedName>
        <fullName evidence="7">Major facilitator superfamily (MFS) profile domain-containing protein</fullName>
    </recommendedName>
</protein>
<evidence type="ECO:0000313" key="8">
    <source>
        <dbReference type="EMBL" id="EAA30617.2"/>
    </source>
</evidence>
<dbReference type="VEuPathDB" id="FungiDB:NCU05862"/>
<dbReference type="CDD" id="cd17502">
    <property type="entry name" value="MFS_Azr1_MDR_like"/>
    <property type="match status" value="1"/>
</dbReference>
<feature type="transmembrane region" description="Helical" evidence="6">
    <location>
        <begin position="472"/>
        <end position="491"/>
    </location>
</feature>
<feature type="transmembrane region" description="Helical" evidence="6">
    <location>
        <begin position="204"/>
        <end position="223"/>
    </location>
</feature>
<dbReference type="Gene3D" id="1.20.1250.20">
    <property type="entry name" value="MFS general substrate transporter like domains"/>
    <property type="match status" value="2"/>
</dbReference>
<feature type="transmembrane region" description="Helical" evidence="6">
    <location>
        <begin position="377"/>
        <end position="398"/>
    </location>
</feature>
<dbReference type="PANTHER" id="PTHR23501">
    <property type="entry name" value="MAJOR FACILITATOR SUPERFAMILY"/>
    <property type="match status" value="1"/>
</dbReference>
<feature type="transmembrane region" description="Helical" evidence="6">
    <location>
        <begin position="540"/>
        <end position="561"/>
    </location>
</feature>
<dbReference type="OrthoDB" id="6770063at2759"/>
<dbReference type="HOGENOM" id="CLU_000960_22_3_1"/>
<dbReference type="InterPro" id="IPR011701">
    <property type="entry name" value="MFS"/>
</dbReference>
<dbReference type="FunFam" id="1.20.1250.20:FF:000670">
    <property type="entry name" value="MFS general substrate transporter"/>
    <property type="match status" value="1"/>
</dbReference>
<feature type="transmembrane region" description="Helical" evidence="6">
    <location>
        <begin position="410"/>
        <end position="429"/>
    </location>
</feature>
<dbReference type="InterPro" id="IPR036259">
    <property type="entry name" value="MFS_trans_sf"/>
</dbReference>
<dbReference type="PROSITE" id="PS50850">
    <property type="entry name" value="MFS"/>
    <property type="match status" value="1"/>
</dbReference>
<evidence type="ECO:0000256" key="6">
    <source>
        <dbReference type="SAM" id="Phobius"/>
    </source>
</evidence>
<comment type="subcellular location">
    <subcellularLocation>
        <location evidence="1">Membrane</location>
        <topology evidence="1">Multi-pass membrane protein</topology>
    </subcellularLocation>
</comment>
<feature type="transmembrane region" description="Helical" evidence="6">
    <location>
        <begin position="229"/>
        <end position="247"/>
    </location>
</feature>
<dbReference type="PaxDb" id="5141-EFNCRP00000005758"/>
<dbReference type="EMBL" id="CM002242">
    <property type="protein sequence ID" value="EAA30617.2"/>
    <property type="molecule type" value="Genomic_DNA"/>
</dbReference>
<gene>
    <name evidence="8" type="ORF">NCU05862</name>
</gene>
<dbReference type="SMR" id="Q7S546"/>